<evidence type="ECO:0000256" key="1">
    <source>
        <dbReference type="SAM" id="Coils"/>
    </source>
</evidence>
<evidence type="ECO:0000313" key="2">
    <source>
        <dbReference type="EMBL" id="KAF2117408.1"/>
    </source>
</evidence>
<gene>
    <name evidence="2" type="ORF">BDV96DRAFT_572024</name>
</gene>
<keyword evidence="1" id="KW-0175">Coiled coil</keyword>
<dbReference type="AlphaFoldDB" id="A0A6A5ZGB1"/>
<dbReference type="EMBL" id="ML977319">
    <property type="protein sequence ID" value="KAF2117408.1"/>
    <property type="molecule type" value="Genomic_DNA"/>
</dbReference>
<keyword evidence="3" id="KW-1185">Reference proteome</keyword>
<dbReference type="OrthoDB" id="3795413at2759"/>
<evidence type="ECO:0000313" key="3">
    <source>
        <dbReference type="Proteomes" id="UP000799770"/>
    </source>
</evidence>
<reference evidence="2" key="1">
    <citation type="journal article" date="2020" name="Stud. Mycol.">
        <title>101 Dothideomycetes genomes: a test case for predicting lifestyles and emergence of pathogens.</title>
        <authorList>
            <person name="Haridas S."/>
            <person name="Albert R."/>
            <person name="Binder M."/>
            <person name="Bloem J."/>
            <person name="Labutti K."/>
            <person name="Salamov A."/>
            <person name="Andreopoulos B."/>
            <person name="Baker S."/>
            <person name="Barry K."/>
            <person name="Bills G."/>
            <person name="Bluhm B."/>
            <person name="Cannon C."/>
            <person name="Castanera R."/>
            <person name="Culley D."/>
            <person name="Daum C."/>
            <person name="Ezra D."/>
            <person name="Gonzalez J."/>
            <person name="Henrissat B."/>
            <person name="Kuo A."/>
            <person name="Liang C."/>
            <person name="Lipzen A."/>
            <person name="Lutzoni F."/>
            <person name="Magnuson J."/>
            <person name="Mondo S."/>
            <person name="Nolan M."/>
            <person name="Ohm R."/>
            <person name="Pangilinan J."/>
            <person name="Park H.-J."/>
            <person name="Ramirez L."/>
            <person name="Alfaro M."/>
            <person name="Sun H."/>
            <person name="Tritt A."/>
            <person name="Yoshinaga Y."/>
            <person name="Zwiers L.-H."/>
            <person name="Turgeon B."/>
            <person name="Goodwin S."/>
            <person name="Spatafora J."/>
            <person name="Crous P."/>
            <person name="Grigoriev I."/>
        </authorList>
    </citation>
    <scope>NUCLEOTIDE SEQUENCE</scope>
    <source>
        <strain evidence="2">CBS 627.86</strain>
    </source>
</reference>
<organism evidence="2 3">
    <name type="scientific">Lophiotrema nucula</name>
    <dbReference type="NCBI Taxonomy" id="690887"/>
    <lineage>
        <taxon>Eukaryota</taxon>
        <taxon>Fungi</taxon>
        <taxon>Dikarya</taxon>
        <taxon>Ascomycota</taxon>
        <taxon>Pezizomycotina</taxon>
        <taxon>Dothideomycetes</taxon>
        <taxon>Pleosporomycetidae</taxon>
        <taxon>Pleosporales</taxon>
        <taxon>Lophiotremataceae</taxon>
        <taxon>Lophiotrema</taxon>
    </lineage>
</organism>
<dbReference type="Proteomes" id="UP000799770">
    <property type="component" value="Unassembled WGS sequence"/>
</dbReference>
<feature type="coiled-coil region" evidence="1">
    <location>
        <begin position="20"/>
        <end position="47"/>
    </location>
</feature>
<protein>
    <submittedName>
        <fullName evidence="2">Uncharacterized protein</fullName>
    </submittedName>
</protein>
<proteinExistence type="predicted"/>
<name>A0A6A5ZGB1_9PLEO</name>
<sequence length="279" mass="32022">MRIGLQDKVIGKNQNRPGKQASYIKKRKELQKEVEGLEWRLFERQRNLDQMNKALDGAIGTYAQTSCLQLTTNMSKTLPRELRDIVYSYILDEEEIGTVVQQVRLQLESECCTHAPCSFSIPLFMDTRFVPLPVAKEVLELIADHHARTPDIANTEVVPKSARQFLDMQALHLPVPVSRFFSESDLRIKLHLADLLPFLNFDIPDEEDSQLEILIESVRQILLDVPAHPNRVLTLELWEARSNGSEKEALRTGLLGTVEEIKRRGFKEVSIGWYSRRTS</sequence>
<accession>A0A6A5ZGB1</accession>